<name>A0ABQ1URU6_9NOCA</name>
<reference evidence="2" key="1">
    <citation type="journal article" date="2019" name="Int. J. Syst. Evol. Microbiol.">
        <title>The Global Catalogue of Microorganisms (GCM) 10K type strain sequencing project: providing services to taxonomists for standard genome sequencing and annotation.</title>
        <authorList>
            <consortium name="The Broad Institute Genomics Platform"/>
            <consortium name="The Broad Institute Genome Sequencing Center for Infectious Disease"/>
            <person name="Wu L."/>
            <person name="Ma J."/>
        </authorList>
    </citation>
    <scope>NUCLEOTIDE SEQUENCE [LARGE SCALE GENOMIC DNA]</scope>
    <source>
        <strain evidence="2">CCM 7855</strain>
    </source>
</reference>
<dbReference type="InterPro" id="IPR027961">
    <property type="entry name" value="DUF4442"/>
</dbReference>
<dbReference type="EMBL" id="BMCS01000001">
    <property type="protein sequence ID" value="GGF24697.1"/>
    <property type="molecule type" value="Genomic_DNA"/>
</dbReference>
<dbReference type="Proteomes" id="UP000632454">
    <property type="component" value="Unassembled WGS sequence"/>
</dbReference>
<dbReference type="InterPro" id="IPR029069">
    <property type="entry name" value="HotDog_dom_sf"/>
</dbReference>
<dbReference type="Gene3D" id="3.10.129.10">
    <property type="entry name" value="Hotdog Thioesterase"/>
    <property type="match status" value="1"/>
</dbReference>
<keyword evidence="2" id="KW-1185">Reference proteome</keyword>
<evidence type="ECO:0000313" key="2">
    <source>
        <dbReference type="Proteomes" id="UP000632454"/>
    </source>
</evidence>
<evidence type="ECO:0000313" key="1">
    <source>
        <dbReference type="EMBL" id="GGF24697.1"/>
    </source>
</evidence>
<dbReference type="SUPFAM" id="SSF54637">
    <property type="entry name" value="Thioesterase/thiol ester dehydrase-isomerase"/>
    <property type="match status" value="1"/>
</dbReference>
<sequence length="170" mass="18129">MTDEITTLPTARTESVTPTYALWRRLPQNAVGAALFSIGMVARVPYFGTILPSVKELRPGYCEVTAPKWFGVHNHIGTFHAIAACNLAETAMGMLMEASTPTALRWLPKGMSSQYLAKATTGLRAVATLSDPIDAVAIGDGAEVVVDIAITDKAGIEVVHCAITCWVTPK</sequence>
<gene>
    <name evidence="1" type="ORF">GCM10007298_20760</name>
</gene>
<evidence type="ECO:0008006" key="3">
    <source>
        <dbReference type="Google" id="ProtNLM"/>
    </source>
</evidence>
<dbReference type="Pfam" id="PF14539">
    <property type="entry name" value="DUF4442"/>
    <property type="match status" value="1"/>
</dbReference>
<accession>A0ABQ1URU6</accession>
<comment type="caution">
    <text evidence="1">The sequence shown here is derived from an EMBL/GenBank/DDBJ whole genome shotgun (WGS) entry which is preliminary data.</text>
</comment>
<dbReference type="RefSeq" id="WP_188489355.1">
    <property type="nucleotide sequence ID" value="NZ_BMCS01000001.1"/>
</dbReference>
<dbReference type="CDD" id="cd03443">
    <property type="entry name" value="PaaI_thioesterase"/>
    <property type="match status" value="1"/>
</dbReference>
<proteinExistence type="predicted"/>
<protein>
    <recommendedName>
        <fullName evidence="3">Thioesterase</fullName>
    </recommendedName>
</protein>
<organism evidence="1 2">
    <name type="scientific">Williamsia phyllosphaerae</name>
    <dbReference type="NCBI Taxonomy" id="885042"/>
    <lineage>
        <taxon>Bacteria</taxon>
        <taxon>Bacillati</taxon>
        <taxon>Actinomycetota</taxon>
        <taxon>Actinomycetes</taxon>
        <taxon>Mycobacteriales</taxon>
        <taxon>Nocardiaceae</taxon>
        <taxon>Williamsia</taxon>
    </lineage>
</organism>